<comment type="caution">
    <text evidence="2">The sequence shown here is derived from an EMBL/GenBank/DDBJ whole genome shotgun (WGS) entry which is preliminary data.</text>
</comment>
<dbReference type="PATRIC" id="fig|1280948.3.peg.1901"/>
<evidence type="ECO:0000313" key="2">
    <source>
        <dbReference type="EMBL" id="KCZ61377.1"/>
    </source>
</evidence>
<dbReference type="STRING" id="1280948.HY36_16895"/>
<proteinExistence type="predicted"/>
<dbReference type="Proteomes" id="UP000024547">
    <property type="component" value="Unassembled WGS sequence"/>
</dbReference>
<organism evidence="2 3">
    <name type="scientific">Hyphomonas atlantica</name>
    <dbReference type="NCBI Taxonomy" id="1280948"/>
    <lineage>
        <taxon>Bacteria</taxon>
        <taxon>Pseudomonadati</taxon>
        <taxon>Pseudomonadota</taxon>
        <taxon>Alphaproteobacteria</taxon>
        <taxon>Hyphomonadales</taxon>
        <taxon>Hyphomonadaceae</taxon>
        <taxon>Hyphomonas</taxon>
    </lineage>
</organism>
<name>A0A059E1I2_9PROT</name>
<feature type="signal peptide" evidence="1">
    <location>
        <begin position="1"/>
        <end position="23"/>
    </location>
</feature>
<keyword evidence="1" id="KW-0732">Signal</keyword>
<evidence type="ECO:0000256" key="1">
    <source>
        <dbReference type="SAM" id="SignalP"/>
    </source>
</evidence>
<sequence>MMSFARLLSVFAIIAMISAPAMACCLTGHDDAAHVEIAAHHDSAAKSDTDTCHDHMAGMQVDQTPAAPSDPDCTGCFDCETTLASADDALQPTSFSAAQSADLVTMLTARFSGFDTPRLVLTTGPPLLDLVAKPTLVELKQILLI</sequence>
<accession>A0A059E1I2</accession>
<dbReference type="AlphaFoldDB" id="A0A059E1I2"/>
<keyword evidence="3" id="KW-1185">Reference proteome</keyword>
<protein>
    <submittedName>
        <fullName evidence="2">Uncharacterized protein</fullName>
    </submittedName>
</protein>
<dbReference type="EMBL" id="AWFH01000015">
    <property type="protein sequence ID" value="KCZ61377.1"/>
    <property type="molecule type" value="Genomic_DNA"/>
</dbReference>
<evidence type="ECO:0000313" key="3">
    <source>
        <dbReference type="Proteomes" id="UP000024547"/>
    </source>
</evidence>
<dbReference type="eggNOG" id="ENOG50315TF">
    <property type="taxonomic scope" value="Bacteria"/>
</dbReference>
<feature type="chain" id="PRO_5001576887" evidence="1">
    <location>
        <begin position="24"/>
        <end position="145"/>
    </location>
</feature>
<reference evidence="2 3" key="1">
    <citation type="journal article" date="2014" name="Antonie Van Leeuwenhoek">
        <title>Hyphomonas beringensis sp. nov. and Hyphomonas chukchiensis sp. nov., isolated from surface seawater of the Bering Sea and Chukchi Sea.</title>
        <authorList>
            <person name="Li C."/>
            <person name="Lai Q."/>
            <person name="Li G."/>
            <person name="Dong C."/>
            <person name="Wang J."/>
            <person name="Liao Y."/>
            <person name="Shao Z."/>
        </authorList>
    </citation>
    <scope>NUCLEOTIDE SEQUENCE [LARGE SCALE GENOMIC DNA]</scope>
    <source>
        <strain evidence="2 3">22II1-22F38</strain>
    </source>
</reference>
<gene>
    <name evidence="2" type="ORF">HY36_16895</name>
</gene>